<dbReference type="AlphaFoldDB" id="A0A8J6QUS3"/>
<protein>
    <submittedName>
        <fullName evidence="2">Uncharacterized protein</fullName>
    </submittedName>
</protein>
<dbReference type="EMBL" id="JACXAF010000016">
    <property type="protein sequence ID" value="MBD1390307.1"/>
    <property type="molecule type" value="Genomic_DNA"/>
</dbReference>
<proteinExistence type="predicted"/>
<keyword evidence="1" id="KW-0732">Signal</keyword>
<gene>
    <name evidence="2" type="ORF">IC617_12765</name>
</gene>
<accession>A0A8J6QUS3</accession>
<feature type="signal peptide" evidence="1">
    <location>
        <begin position="1"/>
        <end position="19"/>
    </location>
</feature>
<dbReference type="Proteomes" id="UP000638014">
    <property type="component" value="Unassembled WGS sequence"/>
</dbReference>
<sequence>MKKITIAVAALMLSFNALADAEKGQSYYLKYMKPLFGYNGDVLAQQHLQVEWKSYFRKDAKKFIKKYSQKHPEAAEFLNSETFQKIAPHLQDFVMKYAADSGELPDCNS</sequence>
<evidence type="ECO:0000256" key="1">
    <source>
        <dbReference type="SAM" id="SignalP"/>
    </source>
</evidence>
<feature type="chain" id="PRO_5035239599" evidence="1">
    <location>
        <begin position="20"/>
        <end position="109"/>
    </location>
</feature>
<evidence type="ECO:0000313" key="2">
    <source>
        <dbReference type="EMBL" id="MBD1390307.1"/>
    </source>
</evidence>
<reference evidence="2" key="1">
    <citation type="submission" date="2020-09" db="EMBL/GenBank/DDBJ databases">
        <title>A novel bacterium of genus Neiella, isolated from South China Sea.</title>
        <authorList>
            <person name="Huang H."/>
            <person name="Mo K."/>
            <person name="Hu Y."/>
        </authorList>
    </citation>
    <scope>NUCLEOTIDE SEQUENCE</scope>
    <source>
        <strain evidence="2">HB171785</strain>
    </source>
</reference>
<organism evidence="2 3">
    <name type="scientific">Neiella litorisoli</name>
    <dbReference type="NCBI Taxonomy" id="2771431"/>
    <lineage>
        <taxon>Bacteria</taxon>
        <taxon>Pseudomonadati</taxon>
        <taxon>Pseudomonadota</taxon>
        <taxon>Gammaproteobacteria</taxon>
        <taxon>Alteromonadales</taxon>
        <taxon>Echinimonadaceae</taxon>
        <taxon>Neiella</taxon>
    </lineage>
</organism>
<keyword evidence="3" id="KW-1185">Reference proteome</keyword>
<name>A0A8J6QUS3_9GAMM</name>
<evidence type="ECO:0000313" key="3">
    <source>
        <dbReference type="Proteomes" id="UP000638014"/>
    </source>
</evidence>
<comment type="caution">
    <text evidence="2">The sequence shown here is derived from an EMBL/GenBank/DDBJ whole genome shotgun (WGS) entry which is preliminary data.</text>
</comment>